<sequence length="60" mass="7089">MSLRRLRCLEIQVILVHKNLIHLRQNCRLGLVVLQKTSPFVLLSLLKLWGLVRILMSPWE</sequence>
<reference evidence="1" key="2">
    <citation type="journal article" date="2015" name="Data Brief">
        <title>Shoot transcriptome of the giant reed, Arundo donax.</title>
        <authorList>
            <person name="Barrero R.A."/>
            <person name="Guerrero F.D."/>
            <person name="Moolhuijzen P."/>
            <person name="Goolsby J.A."/>
            <person name="Tidwell J."/>
            <person name="Bellgard S.E."/>
            <person name="Bellgard M.I."/>
        </authorList>
    </citation>
    <scope>NUCLEOTIDE SEQUENCE</scope>
    <source>
        <tissue evidence="1">Shoot tissue taken approximately 20 cm above the soil surface</tissue>
    </source>
</reference>
<evidence type="ECO:0000313" key="1">
    <source>
        <dbReference type="EMBL" id="JAD83585.1"/>
    </source>
</evidence>
<proteinExistence type="predicted"/>
<organism evidence="1">
    <name type="scientific">Arundo donax</name>
    <name type="common">Giant reed</name>
    <name type="synonym">Donax arundinaceus</name>
    <dbReference type="NCBI Taxonomy" id="35708"/>
    <lineage>
        <taxon>Eukaryota</taxon>
        <taxon>Viridiplantae</taxon>
        <taxon>Streptophyta</taxon>
        <taxon>Embryophyta</taxon>
        <taxon>Tracheophyta</taxon>
        <taxon>Spermatophyta</taxon>
        <taxon>Magnoliopsida</taxon>
        <taxon>Liliopsida</taxon>
        <taxon>Poales</taxon>
        <taxon>Poaceae</taxon>
        <taxon>PACMAD clade</taxon>
        <taxon>Arundinoideae</taxon>
        <taxon>Arundineae</taxon>
        <taxon>Arundo</taxon>
    </lineage>
</organism>
<protein>
    <submittedName>
        <fullName evidence="1">Uncharacterized protein</fullName>
    </submittedName>
</protein>
<accession>A0A0A9DD71</accession>
<reference evidence="1" key="1">
    <citation type="submission" date="2014-09" db="EMBL/GenBank/DDBJ databases">
        <authorList>
            <person name="Magalhaes I.L.F."/>
            <person name="Oliveira U."/>
            <person name="Santos F.R."/>
            <person name="Vidigal T.H.D.A."/>
            <person name="Brescovit A.D."/>
            <person name="Santos A.J."/>
        </authorList>
    </citation>
    <scope>NUCLEOTIDE SEQUENCE</scope>
    <source>
        <tissue evidence="1">Shoot tissue taken approximately 20 cm above the soil surface</tissue>
    </source>
</reference>
<dbReference type="AlphaFoldDB" id="A0A0A9DD71"/>
<name>A0A0A9DD71_ARUDO</name>
<dbReference type="EMBL" id="GBRH01214310">
    <property type="protein sequence ID" value="JAD83585.1"/>
    <property type="molecule type" value="Transcribed_RNA"/>
</dbReference>